<dbReference type="PROSITE" id="PS50071">
    <property type="entry name" value="HOMEOBOX_2"/>
    <property type="match status" value="1"/>
</dbReference>
<dbReference type="HOGENOM" id="CLU_1724997_0_0_1"/>
<keyword evidence="2 3" id="KW-0238">DNA-binding</keyword>
<accession>A0A072VQJ2</accession>
<evidence type="ECO:0000256" key="1">
    <source>
        <dbReference type="ARBA" id="ARBA00004123"/>
    </source>
</evidence>
<dbReference type="CDD" id="cd00086">
    <property type="entry name" value="homeodomain"/>
    <property type="match status" value="1"/>
</dbReference>
<dbReference type="Pfam" id="PF00046">
    <property type="entry name" value="Homeodomain"/>
    <property type="match status" value="1"/>
</dbReference>
<keyword evidence="2 3" id="KW-0371">Homeobox</keyword>
<reference evidence="7" key="3">
    <citation type="submission" date="2015-04" db="UniProtKB">
        <authorList>
            <consortium name="EnsemblPlants"/>
        </authorList>
    </citation>
    <scope>IDENTIFICATION</scope>
    <source>
        <strain evidence="7">cv. Jemalong A17</strain>
    </source>
</reference>
<keyword evidence="2 3" id="KW-0539">Nucleus</keyword>
<reference evidence="6 8" key="1">
    <citation type="journal article" date="2011" name="Nature">
        <title>The Medicago genome provides insight into the evolution of rhizobial symbioses.</title>
        <authorList>
            <person name="Young N.D."/>
            <person name="Debelle F."/>
            <person name="Oldroyd G.E."/>
            <person name="Geurts R."/>
            <person name="Cannon S.B."/>
            <person name="Udvardi M.K."/>
            <person name="Benedito V.A."/>
            <person name="Mayer K.F."/>
            <person name="Gouzy J."/>
            <person name="Schoof H."/>
            <person name="Van de Peer Y."/>
            <person name="Proost S."/>
            <person name="Cook D.R."/>
            <person name="Meyers B.C."/>
            <person name="Spannagl M."/>
            <person name="Cheung F."/>
            <person name="De Mita S."/>
            <person name="Krishnakumar V."/>
            <person name="Gundlach H."/>
            <person name="Zhou S."/>
            <person name="Mudge J."/>
            <person name="Bharti A.K."/>
            <person name="Murray J.D."/>
            <person name="Naoumkina M.A."/>
            <person name="Rosen B."/>
            <person name="Silverstein K.A."/>
            <person name="Tang H."/>
            <person name="Rombauts S."/>
            <person name="Zhao P.X."/>
            <person name="Zhou P."/>
            <person name="Barbe V."/>
            <person name="Bardou P."/>
            <person name="Bechner M."/>
            <person name="Bellec A."/>
            <person name="Berger A."/>
            <person name="Berges H."/>
            <person name="Bidwell S."/>
            <person name="Bisseling T."/>
            <person name="Choisne N."/>
            <person name="Couloux A."/>
            <person name="Denny R."/>
            <person name="Deshpande S."/>
            <person name="Dai X."/>
            <person name="Doyle J.J."/>
            <person name="Dudez A.M."/>
            <person name="Farmer A.D."/>
            <person name="Fouteau S."/>
            <person name="Franken C."/>
            <person name="Gibelin C."/>
            <person name="Gish J."/>
            <person name="Goldstein S."/>
            <person name="Gonzalez A.J."/>
            <person name="Green P.J."/>
            <person name="Hallab A."/>
            <person name="Hartog M."/>
            <person name="Hua A."/>
            <person name="Humphray S.J."/>
            <person name="Jeong D.H."/>
            <person name="Jing Y."/>
            <person name="Jocker A."/>
            <person name="Kenton S.M."/>
            <person name="Kim D.J."/>
            <person name="Klee K."/>
            <person name="Lai H."/>
            <person name="Lang C."/>
            <person name="Lin S."/>
            <person name="Macmil S.L."/>
            <person name="Magdelenat G."/>
            <person name="Matthews L."/>
            <person name="McCorrison J."/>
            <person name="Monaghan E.L."/>
            <person name="Mun J.H."/>
            <person name="Najar F.Z."/>
            <person name="Nicholson C."/>
            <person name="Noirot C."/>
            <person name="O'Bleness M."/>
            <person name="Paule C.R."/>
            <person name="Poulain J."/>
            <person name="Prion F."/>
            <person name="Qin B."/>
            <person name="Qu C."/>
            <person name="Retzel E.F."/>
            <person name="Riddle C."/>
            <person name="Sallet E."/>
            <person name="Samain S."/>
            <person name="Samson N."/>
            <person name="Sanders I."/>
            <person name="Saurat O."/>
            <person name="Scarpelli C."/>
            <person name="Schiex T."/>
            <person name="Segurens B."/>
            <person name="Severin A.J."/>
            <person name="Sherrier D.J."/>
            <person name="Shi R."/>
            <person name="Sims S."/>
            <person name="Singer S.R."/>
            <person name="Sinharoy S."/>
            <person name="Sterck L."/>
            <person name="Viollet A."/>
            <person name="Wang B.B."/>
            <person name="Wang K."/>
            <person name="Wang M."/>
            <person name="Wang X."/>
            <person name="Warfsmann J."/>
            <person name="Weissenbach J."/>
            <person name="White D.D."/>
            <person name="White J.D."/>
            <person name="Wiley G.B."/>
            <person name="Wincker P."/>
            <person name="Xing Y."/>
            <person name="Yang L."/>
            <person name="Yao Z."/>
            <person name="Ying F."/>
            <person name="Zhai J."/>
            <person name="Zhou L."/>
            <person name="Zuber A."/>
            <person name="Denarie J."/>
            <person name="Dixon R.A."/>
            <person name="May G.D."/>
            <person name="Schwartz D.C."/>
            <person name="Rogers J."/>
            <person name="Quetier F."/>
            <person name="Town C.D."/>
            <person name="Roe B.A."/>
        </authorList>
    </citation>
    <scope>NUCLEOTIDE SEQUENCE [LARGE SCALE GENOMIC DNA]</scope>
    <source>
        <strain evidence="6">A17</strain>
        <strain evidence="7 8">cv. Jemalong A17</strain>
    </source>
</reference>
<feature type="domain" description="Homeobox" evidence="5">
    <location>
        <begin position="104"/>
        <end position="152"/>
    </location>
</feature>
<dbReference type="PANTHER" id="PTHR45654:SF77">
    <property type="entry name" value="HOMEOBOX-LEUCINE ZIPPER PROTEIN MERISTEM L1"/>
    <property type="match status" value="1"/>
</dbReference>
<keyword evidence="8" id="KW-1185">Reference proteome</keyword>
<evidence type="ECO:0000256" key="2">
    <source>
        <dbReference type="PROSITE-ProRule" id="PRU00108"/>
    </source>
</evidence>
<evidence type="ECO:0000313" key="6">
    <source>
        <dbReference type="EMBL" id="KEH43911.1"/>
    </source>
</evidence>
<protein>
    <submittedName>
        <fullName evidence="6">Homeobox domain protein</fullName>
    </submittedName>
</protein>
<name>A0A072VQJ2_MEDTR</name>
<evidence type="ECO:0000313" key="7">
    <source>
        <dbReference type="EnsemblPlants" id="KEH43911"/>
    </source>
</evidence>
<dbReference type="InterPro" id="IPR009057">
    <property type="entry name" value="Homeodomain-like_sf"/>
</dbReference>
<dbReference type="EnsemblPlants" id="KEH43911">
    <property type="protein sequence ID" value="KEH43911"/>
    <property type="gene ID" value="MTR_1g105425"/>
</dbReference>
<dbReference type="GO" id="GO:0003677">
    <property type="term" value="F:DNA binding"/>
    <property type="evidence" value="ECO:0007669"/>
    <property type="project" value="UniProtKB-UniRule"/>
</dbReference>
<dbReference type="STRING" id="3880.A0A072VQJ2"/>
<evidence type="ECO:0000256" key="3">
    <source>
        <dbReference type="RuleBase" id="RU000682"/>
    </source>
</evidence>
<evidence type="ECO:0000259" key="5">
    <source>
        <dbReference type="PROSITE" id="PS50071"/>
    </source>
</evidence>
<proteinExistence type="predicted"/>
<dbReference type="EMBL" id="CM001217">
    <property type="protein sequence ID" value="KEH43911.1"/>
    <property type="molecule type" value="Genomic_DNA"/>
</dbReference>
<dbReference type="InterPro" id="IPR042160">
    <property type="entry name" value="HD-Zip_IV"/>
</dbReference>
<organism evidence="6 8">
    <name type="scientific">Medicago truncatula</name>
    <name type="common">Barrel medic</name>
    <name type="synonym">Medicago tribuloides</name>
    <dbReference type="NCBI Taxonomy" id="3880"/>
    <lineage>
        <taxon>Eukaryota</taxon>
        <taxon>Viridiplantae</taxon>
        <taxon>Streptophyta</taxon>
        <taxon>Embryophyta</taxon>
        <taxon>Tracheophyta</taxon>
        <taxon>Spermatophyta</taxon>
        <taxon>Magnoliopsida</taxon>
        <taxon>eudicotyledons</taxon>
        <taxon>Gunneridae</taxon>
        <taxon>Pentapetalae</taxon>
        <taxon>rosids</taxon>
        <taxon>fabids</taxon>
        <taxon>Fabales</taxon>
        <taxon>Fabaceae</taxon>
        <taxon>Papilionoideae</taxon>
        <taxon>50 kb inversion clade</taxon>
        <taxon>NPAAA clade</taxon>
        <taxon>Hologalegina</taxon>
        <taxon>IRL clade</taxon>
        <taxon>Trifolieae</taxon>
        <taxon>Medicago</taxon>
    </lineage>
</organism>
<dbReference type="GO" id="GO:0005634">
    <property type="term" value="C:nucleus"/>
    <property type="evidence" value="ECO:0007669"/>
    <property type="project" value="UniProtKB-SubCell"/>
</dbReference>
<dbReference type="Proteomes" id="UP000002051">
    <property type="component" value="Unassembled WGS sequence"/>
</dbReference>
<dbReference type="PANTHER" id="PTHR45654">
    <property type="entry name" value="HOMEOBOX-LEUCINE ZIPPER PROTEIN MERISTEM L1"/>
    <property type="match status" value="1"/>
</dbReference>
<feature type="compositionally biased region" description="Polar residues" evidence="4">
    <location>
        <begin position="85"/>
        <end position="99"/>
    </location>
</feature>
<dbReference type="Gene3D" id="1.10.10.60">
    <property type="entry name" value="Homeodomain-like"/>
    <property type="match status" value="1"/>
</dbReference>
<dbReference type="SUPFAM" id="SSF46689">
    <property type="entry name" value="Homeodomain-like"/>
    <property type="match status" value="1"/>
</dbReference>
<comment type="subcellular location">
    <subcellularLocation>
        <location evidence="1 2 3">Nucleus</location>
    </subcellularLocation>
</comment>
<evidence type="ECO:0000256" key="4">
    <source>
        <dbReference type="SAM" id="MobiDB-lite"/>
    </source>
</evidence>
<sequence>MYAKHQMWSLSIEIQTLVHPVMRVKKKIQAILIFITRNFKHNNFETSAKHQNVVDHPQPVQKQQFRDMPINITSSIGDLERCNQNQNSRNEALSSLQDQDPNHHQQRRSNFRHTQKHIQEMESFFEQCPLPNGKQRKQLSCELGLTPAQIKF</sequence>
<reference evidence="6 8" key="2">
    <citation type="journal article" date="2014" name="BMC Genomics">
        <title>An improved genome release (version Mt4.0) for the model legume Medicago truncatula.</title>
        <authorList>
            <person name="Tang H."/>
            <person name="Krishnakumar V."/>
            <person name="Bidwell S."/>
            <person name="Rosen B."/>
            <person name="Chan A."/>
            <person name="Zhou S."/>
            <person name="Gentzbittel L."/>
            <person name="Childs K.L."/>
            <person name="Yandell M."/>
            <person name="Gundlach H."/>
            <person name="Mayer K.F."/>
            <person name="Schwartz D.C."/>
            <person name="Town C.D."/>
        </authorList>
    </citation>
    <scope>GENOME REANNOTATION</scope>
    <source>
        <strain evidence="6">A17</strain>
        <strain evidence="7 8">cv. Jemalong A17</strain>
    </source>
</reference>
<dbReference type="AlphaFoldDB" id="A0A072VQJ2"/>
<feature type="region of interest" description="Disordered" evidence="4">
    <location>
        <begin position="85"/>
        <end position="110"/>
    </location>
</feature>
<evidence type="ECO:0000313" key="8">
    <source>
        <dbReference type="Proteomes" id="UP000002051"/>
    </source>
</evidence>
<dbReference type="InterPro" id="IPR001356">
    <property type="entry name" value="HD"/>
</dbReference>
<gene>
    <name evidence="6" type="ordered locus">MTR_1g105425</name>
</gene>